<gene>
    <name evidence="3" type="ORF">GGQ88_002767</name>
</gene>
<keyword evidence="1" id="KW-1133">Transmembrane helix</keyword>
<proteinExistence type="predicted"/>
<comment type="caution">
    <text evidence="3">The sequence shown here is derived from an EMBL/GenBank/DDBJ whole genome shotgun (WGS) entry which is preliminary data.</text>
</comment>
<evidence type="ECO:0000313" key="3">
    <source>
        <dbReference type="EMBL" id="MBB3861483.1"/>
    </source>
</evidence>
<evidence type="ECO:0000256" key="1">
    <source>
        <dbReference type="SAM" id="Phobius"/>
    </source>
</evidence>
<evidence type="ECO:0000259" key="2">
    <source>
        <dbReference type="Pfam" id="PF07811"/>
    </source>
</evidence>
<accession>A0A7W6EWP3</accession>
<sequence>MSLRALRGDSSGATIVEFAIVMPMFLVLLLGILDIGQMAYGKSVLSGAVRRAARASALETRSTAQADAMVLDMVKEVLPGATLSTSRTSYYDFSDIGRAEKWNDRNGNGRCDASETFTDENRNGVWDEEMGRSNSEGSANDVVVYKVVASFEPVFKVPFLPGAWGRRTLTATAVTKNQPFGAQPGYGSSAGACA</sequence>
<protein>
    <submittedName>
        <fullName evidence="3">Flp pilus assembly protein TadG</fullName>
    </submittedName>
</protein>
<dbReference type="Pfam" id="PF07811">
    <property type="entry name" value="TadE"/>
    <property type="match status" value="1"/>
</dbReference>
<dbReference type="EMBL" id="JACICY010000006">
    <property type="protein sequence ID" value="MBB3861483.1"/>
    <property type="molecule type" value="Genomic_DNA"/>
</dbReference>
<keyword evidence="1" id="KW-0472">Membrane</keyword>
<name>A0A7W6EWP3_9SPHN</name>
<keyword evidence="4" id="KW-1185">Reference proteome</keyword>
<feature type="transmembrane region" description="Helical" evidence="1">
    <location>
        <begin position="12"/>
        <end position="33"/>
    </location>
</feature>
<dbReference type="InterPro" id="IPR012495">
    <property type="entry name" value="TadE-like_dom"/>
</dbReference>
<dbReference type="Proteomes" id="UP000562395">
    <property type="component" value="Unassembled WGS sequence"/>
</dbReference>
<dbReference type="AlphaFoldDB" id="A0A7W6EWP3"/>
<organism evidence="3 4">
    <name type="scientific">Novosphingobium hassiacum</name>
    <dbReference type="NCBI Taxonomy" id="173676"/>
    <lineage>
        <taxon>Bacteria</taxon>
        <taxon>Pseudomonadati</taxon>
        <taxon>Pseudomonadota</taxon>
        <taxon>Alphaproteobacteria</taxon>
        <taxon>Sphingomonadales</taxon>
        <taxon>Sphingomonadaceae</taxon>
        <taxon>Novosphingobium</taxon>
    </lineage>
</organism>
<keyword evidence="1" id="KW-0812">Transmembrane</keyword>
<evidence type="ECO:0000313" key="4">
    <source>
        <dbReference type="Proteomes" id="UP000562395"/>
    </source>
</evidence>
<dbReference type="RefSeq" id="WP_183613978.1">
    <property type="nucleotide sequence ID" value="NZ_JACICY010000006.1"/>
</dbReference>
<reference evidence="3 4" key="1">
    <citation type="submission" date="2020-08" db="EMBL/GenBank/DDBJ databases">
        <title>Genomic Encyclopedia of Type Strains, Phase IV (KMG-IV): sequencing the most valuable type-strain genomes for metagenomic binning, comparative biology and taxonomic classification.</title>
        <authorList>
            <person name="Goeker M."/>
        </authorList>
    </citation>
    <scope>NUCLEOTIDE SEQUENCE [LARGE SCALE GENOMIC DNA]</scope>
    <source>
        <strain evidence="3 4">DSM 14552</strain>
    </source>
</reference>
<feature type="domain" description="TadE-like" evidence="2">
    <location>
        <begin position="12"/>
        <end position="54"/>
    </location>
</feature>